<name>A0AAN7WPM8_9SACH</name>
<dbReference type="CDD" id="cd00885">
    <property type="entry name" value="cinA"/>
    <property type="match status" value="1"/>
</dbReference>
<dbReference type="Gene3D" id="3.40.980.10">
    <property type="entry name" value="MoaB/Mog-like domain"/>
    <property type="match status" value="1"/>
</dbReference>
<dbReference type="PANTHER" id="PTHR47675">
    <property type="entry name" value="MOLYBDOPTERIN BINDING DOMAIN PROTEIN (AFU_ORTHOLOGUE AFUA_5G11210)"/>
    <property type="match status" value="1"/>
</dbReference>
<dbReference type="EMBL" id="JAWIZZ010000040">
    <property type="protein sequence ID" value="KAK5780687.1"/>
    <property type="molecule type" value="Genomic_DNA"/>
</dbReference>
<dbReference type="InterPro" id="IPR036425">
    <property type="entry name" value="MoaB/Mog-like_dom_sf"/>
</dbReference>
<dbReference type="Proteomes" id="UP001306508">
    <property type="component" value="Unassembled WGS sequence"/>
</dbReference>
<reference evidence="3" key="1">
    <citation type="submission" date="2023-07" db="EMBL/GenBank/DDBJ databases">
        <title>A draft genome of Kazachstania heterogenica Y-27499.</title>
        <authorList>
            <person name="Donic C."/>
            <person name="Kralova J.S."/>
            <person name="Fidel L."/>
            <person name="Ben-Dor S."/>
            <person name="Jung S."/>
        </authorList>
    </citation>
    <scope>NUCLEOTIDE SEQUENCE [LARGE SCALE GENOMIC DNA]</scope>
    <source>
        <strain evidence="3">Y27499</strain>
    </source>
</reference>
<dbReference type="Pfam" id="PF00994">
    <property type="entry name" value="MoCF_biosynth"/>
    <property type="match status" value="1"/>
</dbReference>
<sequence>MISVVQSLRMSKISAACIIIGDEVLNGKIIDTNSRFFAKYCFNLGIKLKEIITIGDDEDQIVETVSKLSKKYHFIITTGGIGSTHDDITYAAISKSFGLPCVLNEELKKRMQEKQNPESRLDKQALKDYYKMATLPSGSNVKNYYVSDDLWVPICSINQQVFIFPGIPQLFEKMLTFFTPILKDLFHLTTDRNEYVRYFVKTKLTESQISHRLKLYQEQSEKISPEIKIGSYPHYGMGFNTISILGEKKHDNFLRSIVDRAIIELEGEKISSELEDSYSNNRILN</sequence>
<accession>A0AAN7WPM8</accession>
<feature type="domain" description="MoaB/Mog" evidence="1">
    <location>
        <begin position="16"/>
        <end position="184"/>
    </location>
</feature>
<dbReference type="GO" id="GO:0042726">
    <property type="term" value="P:flavin-containing compound metabolic process"/>
    <property type="evidence" value="ECO:0007669"/>
    <property type="project" value="TreeGrafter"/>
</dbReference>
<proteinExistence type="predicted"/>
<evidence type="ECO:0000259" key="1">
    <source>
        <dbReference type="SMART" id="SM00852"/>
    </source>
</evidence>
<gene>
    <name evidence="2" type="ORF">RI543_001809</name>
</gene>
<dbReference type="PANTHER" id="PTHR47675:SF1">
    <property type="entry name" value="MOLYBDOPTERIN BINDING DOMAIN PROTEIN (AFU_ORTHOLOGUE AFUA_5G11210)"/>
    <property type="match status" value="1"/>
</dbReference>
<evidence type="ECO:0000313" key="3">
    <source>
        <dbReference type="Proteomes" id="UP001306508"/>
    </source>
</evidence>
<protein>
    <recommendedName>
        <fullName evidence="1">MoaB/Mog domain-containing protein</fullName>
    </recommendedName>
</protein>
<dbReference type="SMART" id="SM00852">
    <property type="entry name" value="MoCF_biosynth"/>
    <property type="match status" value="1"/>
</dbReference>
<dbReference type="AlphaFoldDB" id="A0AAN7WPM8"/>
<dbReference type="SUPFAM" id="SSF53218">
    <property type="entry name" value="Molybdenum cofactor biosynthesis proteins"/>
    <property type="match status" value="1"/>
</dbReference>
<dbReference type="GO" id="GO:0047884">
    <property type="term" value="F:FAD diphosphatase activity"/>
    <property type="evidence" value="ECO:0007669"/>
    <property type="project" value="TreeGrafter"/>
</dbReference>
<organism evidence="2 3">
    <name type="scientific">Arxiozyma heterogenica</name>
    <dbReference type="NCBI Taxonomy" id="278026"/>
    <lineage>
        <taxon>Eukaryota</taxon>
        <taxon>Fungi</taxon>
        <taxon>Dikarya</taxon>
        <taxon>Ascomycota</taxon>
        <taxon>Saccharomycotina</taxon>
        <taxon>Saccharomycetes</taxon>
        <taxon>Saccharomycetales</taxon>
        <taxon>Saccharomycetaceae</taxon>
        <taxon>Arxiozyma</taxon>
    </lineage>
</organism>
<evidence type="ECO:0000313" key="2">
    <source>
        <dbReference type="EMBL" id="KAK5780687.1"/>
    </source>
</evidence>
<comment type="caution">
    <text evidence="2">The sequence shown here is derived from an EMBL/GenBank/DDBJ whole genome shotgun (WGS) entry which is preliminary data.</text>
</comment>
<keyword evidence="3" id="KW-1185">Reference proteome</keyword>
<dbReference type="InterPro" id="IPR001453">
    <property type="entry name" value="MoaB/Mog_dom"/>
</dbReference>